<sequence length="427" mass="48725">MDTRSDMKIDWRKFAFVFVFVAGLLFSTQASASQPPWVTGESRPEDLSIKLVTFSPGDEIVAWFGHTALVVEDERLDRARLYNYGMFSFGDDMLVKFAMGRLWFWVGQAPVYRTYEFYKHMDRDVRILELNLEPEDRLEMAKALAHDVLPENRDYLYHHYFNNCSTKIRDAIDKAVDGQLKEATSHPSDQTFRGHTRRHSAHNPPMEMLLMFLMNDDIDQPIERWDDMFLPEELEEAVENLEYKNSKGEVVPLVVEKEIYYESDRERVPQKAPTRWPWALAVGLLLGGTAVLLGKWYFDNRSKVARIGFGLYNALIGLVVGIPGLALFIMWAITDHKVTYANENLFLGNPLTLLAAPLGVALAFGSTRVENVLRFLWAGLAALGLAMLPLKLLPMFDQNNLLPALMLLPILLGFGAVWWVWGGSSEE</sequence>
<accession>A0A5B8Y9T9</accession>
<keyword evidence="2" id="KW-0732">Signal</keyword>
<evidence type="ECO:0000313" key="4">
    <source>
        <dbReference type="EMBL" id="QDG53359.1"/>
    </source>
</evidence>
<proteinExistence type="predicted"/>
<evidence type="ECO:0000256" key="1">
    <source>
        <dbReference type="SAM" id="Phobius"/>
    </source>
</evidence>
<evidence type="ECO:0000313" key="5">
    <source>
        <dbReference type="Proteomes" id="UP000315995"/>
    </source>
</evidence>
<feature type="transmembrane region" description="Helical" evidence="1">
    <location>
        <begin position="276"/>
        <end position="298"/>
    </location>
</feature>
<protein>
    <submittedName>
        <fullName evidence="4">DUF4105 domain-containing protein</fullName>
    </submittedName>
</protein>
<dbReference type="Pfam" id="PF13387">
    <property type="entry name" value="Lnb_N"/>
    <property type="match status" value="1"/>
</dbReference>
<keyword evidence="1" id="KW-0812">Transmembrane</keyword>
<gene>
    <name evidence="4" type="ORF">FIV42_22200</name>
</gene>
<accession>A0A4Y6PYX2</accession>
<dbReference type="EMBL" id="CP041186">
    <property type="protein sequence ID" value="QDG53359.1"/>
    <property type="molecule type" value="Genomic_DNA"/>
</dbReference>
<feature type="transmembrane region" description="Helical" evidence="1">
    <location>
        <begin position="402"/>
        <end position="421"/>
    </location>
</feature>
<dbReference type="Proteomes" id="UP000315995">
    <property type="component" value="Chromosome"/>
</dbReference>
<feature type="signal peptide" evidence="2">
    <location>
        <begin position="1"/>
        <end position="32"/>
    </location>
</feature>
<dbReference type="InterPro" id="IPR025178">
    <property type="entry name" value="Lnb_N"/>
</dbReference>
<keyword evidence="1" id="KW-1133">Transmembrane helix</keyword>
<feature type="transmembrane region" description="Helical" evidence="1">
    <location>
        <begin position="345"/>
        <end position="365"/>
    </location>
</feature>
<feature type="transmembrane region" description="Helical" evidence="1">
    <location>
        <begin position="372"/>
        <end position="390"/>
    </location>
</feature>
<organism evidence="4 5">
    <name type="scientific">Persicimonas caeni</name>
    <dbReference type="NCBI Taxonomy" id="2292766"/>
    <lineage>
        <taxon>Bacteria</taxon>
        <taxon>Deltaproteobacteria</taxon>
        <taxon>Bradymonadales</taxon>
        <taxon>Bradymonadaceae</taxon>
        <taxon>Persicimonas</taxon>
    </lineage>
</organism>
<dbReference type="OrthoDB" id="5490204at2"/>
<dbReference type="RefSeq" id="WP_141199820.1">
    <property type="nucleotide sequence ID" value="NZ_CP042468.1"/>
</dbReference>
<feature type="domain" description="Lnb N-terminal periplasmic" evidence="3">
    <location>
        <begin position="34"/>
        <end position="188"/>
    </location>
</feature>
<evidence type="ECO:0000259" key="3">
    <source>
        <dbReference type="Pfam" id="PF13387"/>
    </source>
</evidence>
<keyword evidence="1" id="KW-0472">Membrane</keyword>
<feature type="chain" id="PRO_5030106718" evidence="2">
    <location>
        <begin position="33"/>
        <end position="427"/>
    </location>
</feature>
<evidence type="ECO:0000256" key="2">
    <source>
        <dbReference type="SAM" id="SignalP"/>
    </source>
</evidence>
<keyword evidence="5" id="KW-1185">Reference proteome</keyword>
<dbReference type="AlphaFoldDB" id="A0A4Y6PYX2"/>
<feature type="transmembrane region" description="Helical" evidence="1">
    <location>
        <begin position="310"/>
        <end position="333"/>
    </location>
</feature>
<name>A0A4Y6PYX2_PERCE</name>
<reference evidence="4 5" key="1">
    <citation type="submission" date="2019-06" db="EMBL/GenBank/DDBJ databases">
        <title>Persicimonas caeni gen. nov., sp. nov., a predatory bacterium isolated from solar saltern.</title>
        <authorList>
            <person name="Wang S."/>
        </authorList>
    </citation>
    <scope>NUCLEOTIDE SEQUENCE [LARGE SCALE GENOMIC DNA]</scope>
    <source>
        <strain evidence="4 5">YN101</strain>
    </source>
</reference>